<dbReference type="EMBL" id="CP011037">
    <property type="protein sequence ID" value="ASM55915.1"/>
    <property type="molecule type" value="Genomic_DNA"/>
</dbReference>
<evidence type="ECO:0000313" key="2">
    <source>
        <dbReference type="Proteomes" id="UP000198329"/>
    </source>
</evidence>
<evidence type="ECO:0008006" key="3">
    <source>
        <dbReference type="Google" id="ProtNLM"/>
    </source>
</evidence>
<sequence length="38" mass="4232">MLITIVIIFSFDNASYALQINGMLLLKQKITVSLAANY</sequence>
<evidence type="ECO:0000313" key="1">
    <source>
        <dbReference type="EMBL" id="ASM55915.1"/>
    </source>
</evidence>
<reference evidence="1 2" key="1">
    <citation type="submission" date="2015-03" db="EMBL/GenBank/DDBJ databases">
        <authorList>
            <person name="Xie B.-B."/>
            <person name="Rong J.-C."/>
            <person name="Qin Q.-L."/>
            <person name="Zhang Y.-Z."/>
        </authorList>
    </citation>
    <scope>NUCLEOTIDE SEQUENCE [LARGE SCALE GENOMIC DNA]</scope>
    <source>
        <strain evidence="1 2">KMM 661</strain>
    </source>
</reference>
<protein>
    <recommendedName>
        <fullName evidence="3">Orphan protein</fullName>
    </recommendedName>
</protein>
<keyword evidence="2" id="KW-1185">Reference proteome</keyword>
<accession>A0AAC9UIK4</accession>
<proteinExistence type="predicted"/>
<organism evidence="1 2">
    <name type="scientific">Pseudoalteromonas nigrifaciens</name>
    <dbReference type="NCBI Taxonomy" id="28109"/>
    <lineage>
        <taxon>Bacteria</taxon>
        <taxon>Pseudomonadati</taxon>
        <taxon>Pseudomonadota</taxon>
        <taxon>Gammaproteobacteria</taxon>
        <taxon>Alteromonadales</taxon>
        <taxon>Pseudoalteromonadaceae</taxon>
        <taxon>Pseudoalteromonas</taxon>
    </lineage>
</organism>
<dbReference type="Proteomes" id="UP000198329">
    <property type="component" value="Chromosome II"/>
</dbReference>
<dbReference type="AlphaFoldDB" id="A0AAC9UIK4"/>
<dbReference type="KEGG" id="png:PNIG_b0299"/>
<name>A0AAC9UIK4_9GAMM</name>
<gene>
    <name evidence="1" type="ORF">PNIG_b0299</name>
</gene>